<keyword evidence="3" id="KW-1185">Reference proteome</keyword>
<organism evidence="2 3">
    <name type="scientific">Micromonospora zhanjiangensis</name>
    <dbReference type="NCBI Taxonomy" id="1522057"/>
    <lineage>
        <taxon>Bacteria</taxon>
        <taxon>Bacillati</taxon>
        <taxon>Actinomycetota</taxon>
        <taxon>Actinomycetes</taxon>
        <taxon>Micromonosporales</taxon>
        <taxon>Micromonosporaceae</taxon>
        <taxon>Micromonospora</taxon>
    </lineage>
</organism>
<name>A0ABV8KKK7_9ACTN</name>
<evidence type="ECO:0008006" key="4">
    <source>
        <dbReference type="Google" id="ProtNLM"/>
    </source>
</evidence>
<sequence>MGHDSAQIAMIYQHATSEAERAIAQAVSDAVKAERKKAKKPAVGSSAKGKSKGKSVASGPSMARRALLAAATSKDLAGLSSWPGPFVWSG</sequence>
<accession>A0ABV8KKK7</accession>
<proteinExistence type="predicted"/>
<evidence type="ECO:0000313" key="3">
    <source>
        <dbReference type="Proteomes" id="UP001595868"/>
    </source>
</evidence>
<reference evidence="3" key="1">
    <citation type="journal article" date="2019" name="Int. J. Syst. Evol. Microbiol.">
        <title>The Global Catalogue of Microorganisms (GCM) 10K type strain sequencing project: providing services to taxonomists for standard genome sequencing and annotation.</title>
        <authorList>
            <consortium name="The Broad Institute Genomics Platform"/>
            <consortium name="The Broad Institute Genome Sequencing Center for Infectious Disease"/>
            <person name="Wu L."/>
            <person name="Ma J."/>
        </authorList>
    </citation>
    <scope>NUCLEOTIDE SEQUENCE [LARGE SCALE GENOMIC DNA]</scope>
    <source>
        <strain evidence="3">2902at01</strain>
    </source>
</reference>
<protein>
    <recommendedName>
        <fullName evidence="4">Phage integrase family protein</fullName>
    </recommendedName>
</protein>
<evidence type="ECO:0000256" key="1">
    <source>
        <dbReference type="SAM" id="MobiDB-lite"/>
    </source>
</evidence>
<dbReference type="EMBL" id="JBHSBN010000006">
    <property type="protein sequence ID" value="MFC4106415.1"/>
    <property type="molecule type" value="Genomic_DNA"/>
</dbReference>
<comment type="caution">
    <text evidence="2">The sequence shown here is derived from an EMBL/GenBank/DDBJ whole genome shotgun (WGS) entry which is preliminary data.</text>
</comment>
<dbReference type="Proteomes" id="UP001595868">
    <property type="component" value="Unassembled WGS sequence"/>
</dbReference>
<dbReference type="RefSeq" id="WP_377544277.1">
    <property type="nucleotide sequence ID" value="NZ_JBHSBN010000006.1"/>
</dbReference>
<feature type="compositionally biased region" description="Low complexity" evidence="1">
    <location>
        <begin position="41"/>
        <end position="60"/>
    </location>
</feature>
<evidence type="ECO:0000313" key="2">
    <source>
        <dbReference type="EMBL" id="MFC4106415.1"/>
    </source>
</evidence>
<gene>
    <name evidence="2" type="ORF">ACFOX0_10760</name>
</gene>
<feature type="region of interest" description="Disordered" evidence="1">
    <location>
        <begin position="35"/>
        <end position="60"/>
    </location>
</feature>